<dbReference type="InterPro" id="IPR036397">
    <property type="entry name" value="RNaseH_sf"/>
</dbReference>
<organism evidence="1 2">
    <name type="scientific">Fervidibacillus halotolerans</name>
    <dbReference type="NCBI Taxonomy" id="2980027"/>
    <lineage>
        <taxon>Bacteria</taxon>
        <taxon>Bacillati</taxon>
        <taxon>Bacillota</taxon>
        <taxon>Bacilli</taxon>
        <taxon>Bacillales</taxon>
        <taxon>Bacillaceae</taxon>
        <taxon>Fervidibacillus</taxon>
    </lineage>
</organism>
<evidence type="ECO:0008006" key="3">
    <source>
        <dbReference type="Google" id="ProtNLM"/>
    </source>
</evidence>
<gene>
    <name evidence="1" type="ORF">OE105_01225</name>
</gene>
<protein>
    <recommendedName>
        <fullName evidence="3">Transposase</fullName>
    </recommendedName>
</protein>
<dbReference type="PANTHER" id="PTHR35004">
    <property type="entry name" value="TRANSPOSASE RV3428C-RELATED"/>
    <property type="match status" value="1"/>
</dbReference>
<dbReference type="AlphaFoldDB" id="A0A9E8RZ42"/>
<proteinExistence type="predicted"/>
<accession>A0A9E8RZ42</accession>
<dbReference type="Gene3D" id="3.30.420.10">
    <property type="entry name" value="Ribonuclease H-like superfamily/Ribonuclease H"/>
    <property type="match status" value="1"/>
</dbReference>
<evidence type="ECO:0000313" key="2">
    <source>
        <dbReference type="Proteomes" id="UP001164726"/>
    </source>
</evidence>
<dbReference type="PANTHER" id="PTHR35004:SF7">
    <property type="entry name" value="INTEGRASE PROTEIN"/>
    <property type="match status" value="1"/>
</dbReference>
<dbReference type="RefSeq" id="WP_275420926.1">
    <property type="nucleotide sequence ID" value="NZ_CP106877.1"/>
</dbReference>
<sequence>MGKVVDLPFLVMSFPSSNAAYVQVFESQNQECFLEGLKRFFHHIGGVPCRIRFDNLTPAVKKILPYSKRILTEGFQQFALHYGFTYEFCTPASGNEKGHV</sequence>
<keyword evidence="2" id="KW-1185">Reference proteome</keyword>
<reference evidence="1" key="1">
    <citation type="submission" date="2022-09" db="EMBL/GenBank/DDBJ databases">
        <title>Complete Genomes of Fervidibacillus albus and Fervidibacillus halotolerans isolated from tidal flat sediments.</title>
        <authorList>
            <person name="Kwon K.K."/>
            <person name="Yang S.-H."/>
            <person name="Park M.J."/>
            <person name="Oh H.-M."/>
        </authorList>
    </citation>
    <scope>NUCLEOTIDE SEQUENCE</scope>
    <source>
        <strain evidence="1">MEBiC13594</strain>
    </source>
</reference>
<dbReference type="Proteomes" id="UP001164726">
    <property type="component" value="Chromosome"/>
</dbReference>
<dbReference type="KEGG" id="fhl:OE105_01225"/>
<evidence type="ECO:0000313" key="1">
    <source>
        <dbReference type="EMBL" id="WAA12794.1"/>
    </source>
</evidence>
<name>A0A9E8RZ42_9BACI</name>
<dbReference type="GO" id="GO:0003676">
    <property type="term" value="F:nucleic acid binding"/>
    <property type="evidence" value="ECO:0007669"/>
    <property type="project" value="InterPro"/>
</dbReference>
<dbReference type="EMBL" id="CP106877">
    <property type="protein sequence ID" value="WAA12794.1"/>
    <property type="molecule type" value="Genomic_DNA"/>
</dbReference>